<gene>
    <name evidence="2" type="ORF">FGO68_gene17259</name>
</gene>
<evidence type="ECO:0000313" key="3">
    <source>
        <dbReference type="Proteomes" id="UP000785679"/>
    </source>
</evidence>
<dbReference type="AlphaFoldDB" id="A0A8J8NK23"/>
<evidence type="ECO:0000256" key="1">
    <source>
        <dbReference type="SAM" id="MobiDB-lite"/>
    </source>
</evidence>
<accession>A0A8J8NK23</accession>
<reference evidence="2" key="1">
    <citation type="submission" date="2019-06" db="EMBL/GenBank/DDBJ databases">
        <authorList>
            <person name="Zheng W."/>
        </authorList>
    </citation>
    <scope>NUCLEOTIDE SEQUENCE</scope>
    <source>
        <strain evidence="2">QDHG01</strain>
    </source>
</reference>
<dbReference type="EMBL" id="RRYP01014019">
    <property type="protein sequence ID" value="TNV76198.1"/>
    <property type="molecule type" value="Genomic_DNA"/>
</dbReference>
<evidence type="ECO:0000313" key="2">
    <source>
        <dbReference type="EMBL" id="TNV76198.1"/>
    </source>
</evidence>
<comment type="caution">
    <text evidence="2">The sequence shown here is derived from an EMBL/GenBank/DDBJ whole genome shotgun (WGS) entry which is preliminary data.</text>
</comment>
<proteinExistence type="predicted"/>
<sequence>MKNSAPHAVQTRASSKLMKAGKEKQQKTLNVKFRQIVSKEPQEQQSYLKIDERKGANFKINKGNLQTLNF</sequence>
<keyword evidence="3" id="KW-1185">Reference proteome</keyword>
<dbReference type="Proteomes" id="UP000785679">
    <property type="component" value="Unassembled WGS sequence"/>
</dbReference>
<protein>
    <submittedName>
        <fullName evidence="2">Uncharacterized protein</fullName>
    </submittedName>
</protein>
<organism evidence="2 3">
    <name type="scientific">Halteria grandinella</name>
    <dbReference type="NCBI Taxonomy" id="5974"/>
    <lineage>
        <taxon>Eukaryota</taxon>
        <taxon>Sar</taxon>
        <taxon>Alveolata</taxon>
        <taxon>Ciliophora</taxon>
        <taxon>Intramacronucleata</taxon>
        <taxon>Spirotrichea</taxon>
        <taxon>Stichotrichia</taxon>
        <taxon>Sporadotrichida</taxon>
        <taxon>Halteriidae</taxon>
        <taxon>Halteria</taxon>
    </lineage>
</organism>
<name>A0A8J8NK23_HALGN</name>
<feature type="region of interest" description="Disordered" evidence="1">
    <location>
        <begin position="1"/>
        <end position="25"/>
    </location>
</feature>